<evidence type="ECO:0008006" key="4">
    <source>
        <dbReference type="Google" id="ProtNLM"/>
    </source>
</evidence>
<feature type="compositionally biased region" description="Basic and acidic residues" evidence="1">
    <location>
        <begin position="227"/>
        <end position="236"/>
    </location>
</feature>
<comment type="caution">
    <text evidence="2">The sequence shown here is derived from an EMBL/GenBank/DDBJ whole genome shotgun (WGS) entry which is preliminary data.</text>
</comment>
<dbReference type="EMBL" id="JARRAG010000006">
    <property type="protein sequence ID" value="MDG3008388.1"/>
    <property type="molecule type" value="Genomic_DNA"/>
</dbReference>
<accession>A0ABT6FLD3</accession>
<organism evidence="2 3">
    <name type="scientific">Paludisphaera mucosa</name>
    <dbReference type="NCBI Taxonomy" id="3030827"/>
    <lineage>
        <taxon>Bacteria</taxon>
        <taxon>Pseudomonadati</taxon>
        <taxon>Planctomycetota</taxon>
        <taxon>Planctomycetia</taxon>
        <taxon>Isosphaerales</taxon>
        <taxon>Isosphaeraceae</taxon>
        <taxon>Paludisphaera</taxon>
    </lineage>
</organism>
<evidence type="ECO:0000313" key="2">
    <source>
        <dbReference type="EMBL" id="MDG3008388.1"/>
    </source>
</evidence>
<evidence type="ECO:0000313" key="3">
    <source>
        <dbReference type="Proteomes" id="UP001216907"/>
    </source>
</evidence>
<dbReference type="RefSeq" id="WP_277864711.1">
    <property type="nucleotide sequence ID" value="NZ_JARRAG010000006.1"/>
</dbReference>
<keyword evidence="3" id="KW-1185">Reference proteome</keyword>
<gene>
    <name evidence="2" type="ORF">PZE19_31860</name>
</gene>
<dbReference type="Proteomes" id="UP001216907">
    <property type="component" value="Unassembled WGS sequence"/>
</dbReference>
<name>A0ABT6FLD3_9BACT</name>
<sequence>MPPSVVERHRRWGVEELLANNPDLRIVPSPDASLKVRGELHFHVRGPGDVIIGDAYQIDLLIPPSFPATAPAVFENGGRIPKTYHKLEDGSLCLAAPTELRLRTGPDTTIGAFVETFVVPYLFGYSYREKHGVSPYGELEHGRDGLRQHFASLFGVPDRMAAQELVRLASLKKRPANKVPCPCGSRRRLGRCHHTIVNELRAKLGRAWFASQYDLPSPIDSRPANRIAERHQPDGVKRRKGKSR</sequence>
<protein>
    <recommendedName>
        <fullName evidence="4">UBC core domain-containing protein</fullName>
    </recommendedName>
</protein>
<proteinExistence type="predicted"/>
<reference evidence="2 3" key="1">
    <citation type="submission" date="2023-03" db="EMBL/GenBank/DDBJ databases">
        <title>Paludisphaera mucosa sp. nov. a novel planctomycete from northern fen.</title>
        <authorList>
            <person name="Ivanova A."/>
        </authorList>
    </citation>
    <scope>NUCLEOTIDE SEQUENCE [LARGE SCALE GENOMIC DNA]</scope>
    <source>
        <strain evidence="2 3">Pla2</strain>
    </source>
</reference>
<feature type="region of interest" description="Disordered" evidence="1">
    <location>
        <begin position="220"/>
        <end position="244"/>
    </location>
</feature>
<evidence type="ECO:0000256" key="1">
    <source>
        <dbReference type="SAM" id="MobiDB-lite"/>
    </source>
</evidence>